<accession>A0A1F7TNY4</accession>
<dbReference type="Proteomes" id="UP000177885">
    <property type="component" value="Unassembled WGS sequence"/>
</dbReference>
<dbReference type="STRING" id="1802385.A2856_04345"/>
<dbReference type="AlphaFoldDB" id="A0A1F7TNY4"/>
<comment type="caution">
    <text evidence="1">The sequence shown here is derived from an EMBL/GenBank/DDBJ whole genome shotgun (WGS) entry which is preliminary data.</text>
</comment>
<organism evidence="1 2">
    <name type="scientific">Candidatus Uhrbacteria bacterium RIFCSPHIGHO2_01_FULL_63_20</name>
    <dbReference type="NCBI Taxonomy" id="1802385"/>
    <lineage>
        <taxon>Bacteria</taxon>
        <taxon>Candidatus Uhriibacteriota</taxon>
    </lineage>
</organism>
<reference evidence="1 2" key="1">
    <citation type="journal article" date="2016" name="Nat. Commun.">
        <title>Thousands of microbial genomes shed light on interconnected biogeochemical processes in an aquifer system.</title>
        <authorList>
            <person name="Anantharaman K."/>
            <person name="Brown C.T."/>
            <person name="Hug L.A."/>
            <person name="Sharon I."/>
            <person name="Castelle C.J."/>
            <person name="Probst A.J."/>
            <person name="Thomas B.C."/>
            <person name="Singh A."/>
            <person name="Wilkins M.J."/>
            <person name="Karaoz U."/>
            <person name="Brodie E.L."/>
            <person name="Williams K.H."/>
            <person name="Hubbard S.S."/>
            <person name="Banfield J.F."/>
        </authorList>
    </citation>
    <scope>NUCLEOTIDE SEQUENCE [LARGE SCALE GENOMIC DNA]</scope>
</reference>
<proteinExistence type="predicted"/>
<evidence type="ECO:0000313" key="2">
    <source>
        <dbReference type="Proteomes" id="UP000177885"/>
    </source>
</evidence>
<sequence>MTEEKPDVPSGQPVVSEEERKLAEIEMYRKQAEEGFPPGNAAWAGDEFLDIQRSRPPNGS</sequence>
<name>A0A1F7TNY4_9BACT</name>
<protein>
    <submittedName>
        <fullName evidence="1">Uncharacterized protein</fullName>
    </submittedName>
</protein>
<gene>
    <name evidence="1" type="ORF">A2856_04345</name>
</gene>
<dbReference type="EMBL" id="MGDT01000003">
    <property type="protein sequence ID" value="OGL67254.1"/>
    <property type="molecule type" value="Genomic_DNA"/>
</dbReference>
<evidence type="ECO:0000313" key="1">
    <source>
        <dbReference type="EMBL" id="OGL67254.1"/>
    </source>
</evidence>